<dbReference type="PANTHER" id="PTHR46068">
    <property type="entry name" value="PROTEIN CBG27172"/>
    <property type="match status" value="1"/>
</dbReference>
<sequence length="230" mass="25673">MRKLAKVMEVSHTAAMTATRNLGMTSYVKRKRQLLSSSTKLLRVKKGKKLVNWMRKNPGLVRVFSDEKFWTVDMARNARNDRYLATSASMVPPINATKHPQGAMMLGVVASDGKSMPPFWFPAGLKVGTNEYLDVLKTVVKPWLDSTYPEGTMFSSKIVHQGIRPSKPRSGAGNLERKACSKPPPNVASLKSAVHEEWTNMSMDYVVKVCSGFRPRVEAMIEAEGSHFEI</sequence>
<protein>
    <submittedName>
        <fullName evidence="2">Transposable element</fullName>
    </submittedName>
</protein>
<dbReference type="InterPro" id="IPR036397">
    <property type="entry name" value="RNaseH_sf"/>
</dbReference>
<keyword evidence="3" id="KW-1185">Reference proteome</keyword>
<evidence type="ECO:0000313" key="2">
    <source>
        <dbReference type="EMBL" id="QQP40723.1"/>
    </source>
</evidence>
<dbReference type="GO" id="GO:0003676">
    <property type="term" value="F:nucleic acid binding"/>
    <property type="evidence" value="ECO:0007669"/>
    <property type="project" value="InterPro"/>
</dbReference>
<organism evidence="2 3">
    <name type="scientific">Caligus rogercresseyi</name>
    <name type="common">Sea louse</name>
    <dbReference type="NCBI Taxonomy" id="217165"/>
    <lineage>
        <taxon>Eukaryota</taxon>
        <taxon>Metazoa</taxon>
        <taxon>Ecdysozoa</taxon>
        <taxon>Arthropoda</taxon>
        <taxon>Crustacea</taxon>
        <taxon>Multicrustacea</taxon>
        <taxon>Hexanauplia</taxon>
        <taxon>Copepoda</taxon>
        <taxon>Siphonostomatoida</taxon>
        <taxon>Caligidae</taxon>
        <taxon>Caligus</taxon>
    </lineage>
</organism>
<dbReference type="EMBL" id="CP045899">
    <property type="protein sequence ID" value="QQP40723.1"/>
    <property type="molecule type" value="Genomic_DNA"/>
</dbReference>
<dbReference type="OrthoDB" id="7228891at2759"/>
<proteinExistence type="predicted"/>
<dbReference type="PANTHER" id="PTHR46068:SF1">
    <property type="entry name" value="TRANSPOSASE IS30-LIKE HTH DOMAIN-CONTAINING PROTEIN"/>
    <property type="match status" value="1"/>
</dbReference>
<name>A0A7T8GZG5_CALRO</name>
<dbReference type="Proteomes" id="UP000595437">
    <property type="component" value="Chromosome 10"/>
</dbReference>
<accession>A0A7T8GZG5</accession>
<dbReference type="Gene3D" id="3.30.420.10">
    <property type="entry name" value="Ribonuclease H-like superfamily/Ribonuclease H"/>
    <property type="match status" value="2"/>
</dbReference>
<evidence type="ECO:0000313" key="3">
    <source>
        <dbReference type="Proteomes" id="UP000595437"/>
    </source>
</evidence>
<reference evidence="3" key="1">
    <citation type="submission" date="2021-01" db="EMBL/GenBank/DDBJ databases">
        <title>Caligus Genome Assembly.</title>
        <authorList>
            <person name="Gallardo-Escarate C."/>
        </authorList>
    </citation>
    <scope>NUCLEOTIDE SEQUENCE [LARGE SCALE GENOMIC DNA]</scope>
</reference>
<evidence type="ECO:0000256" key="1">
    <source>
        <dbReference type="SAM" id="MobiDB-lite"/>
    </source>
</evidence>
<dbReference type="AlphaFoldDB" id="A0A7T8GZG5"/>
<feature type="region of interest" description="Disordered" evidence="1">
    <location>
        <begin position="163"/>
        <end position="186"/>
    </location>
</feature>
<gene>
    <name evidence="2" type="ORF">FKW44_014869</name>
</gene>